<dbReference type="Pfam" id="PF06996">
    <property type="entry name" value="T6SS_TssG"/>
    <property type="match status" value="1"/>
</dbReference>
<protein>
    <recommendedName>
        <fullName evidence="3">Type VI secretion system baseplate subunit TssG</fullName>
    </recommendedName>
</protein>
<evidence type="ECO:0008006" key="3">
    <source>
        <dbReference type="Google" id="ProtNLM"/>
    </source>
</evidence>
<reference evidence="1 2" key="1">
    <citation type="journal article" date="2011" name="Front. Microbiol.">
        <title>Genomic signatures of strain selection and enhancement in Bacillus atrophaeus var. globigii, a historical biowarfare simulant.</title>
        <authorList>
            <person name="Gibbons H.S."/>
            <person name="Broomall S.M."/>
            <person name="McNew L.A."/>
            <person name="Daligault H."/>
            <person name="Chapman C."/>
            <person name="Bruce D."/>
            <person name="Karavis M."/>
            <person name="Krepps M."/>
            <person name="McGregor P.A."/>
            <person name="Hong C."/>
            <person name="Park K.H."/>
            <person name="Akmal A."/>
            <person name="Feldman A."/>
            <person name="Lin J.S."/>
            <person name="Chang W.E."/>
            <person name="Higgs B.W."/>
            <person name="Demirev P."/>
            <person name="Lindquist J."/>
            <person name="Liem A."/>
            <person name="Fochler E."/>
            <person name="Read T.D."/>
            <person name="Tapia R."/>
            <person name="Johnson S."/>
            <person name="Bishop-Lilly K.A."/>
            <person name="Detter C."/>
            <person name="Han C."/>
            <person name="Sozhamannan S."/>
            <person name="Rosenzweig C.N."/>
            <person name="Skowronski E.W."/>
        </authorList>
    </citation>
    <scope>NUCLEOTIDE SEQUENCE [LARGE SCALE GENOMIC DNA]</scope>
    <source>
        <strain evidence="1 2">Y4G10-17</strain>
    </source>
</reference>
<comment type="caution">
    <text evidence="1">The sequence shown here is derived from an EMBL/GenBank/DDBJ whole genome shotgun (WGS) entry which is preliminary data.</text>
</comment>
<proteinExistence type="predicted"/>
<name>A0A432WJ62_9GAMM</name>
<organism evidence="1 2">
    <name type="scientific">Aliidiomarina soli</name>
    <dbReference type="NCBI Taxonomy" id="1928574"/>
    <lineage>
        <taxon>Bacteria</taxon>
        <taxon>Pseudomonadati</taxon>
        <taxon>Pseudomonadota</taxon>
        <taxon>Gammaproteobacteria</taxon>
        <taxon>Alteromonadales</taxon>
        <taxon>Idiomarinaceae</taxon>
        <taxon>Aliidiomarina</taxon>
    </lineage>
</organism>
<keyword evidence="2" id="KW-1185">Reference proteome</keyword>
<gene>
    <name evidence="1" type="ORF">CWE14_04585</name>
</gene>
<evidence type="ECO:0000313" key="1">
    <source>
        <dbReference type="EMBL" id="RUO33747.1"/>
    </source>
</evidence>
<dbReference type="Proteomes" id="UP000287823">
    <property type="component" value="Unassembled WGS sequence"/>
</dbReference>
<accession>A0A432WJ62</accession>
<dbReference type="PANTHER" id="PTHR35564:SF3">
    <property type="entry name" value="TYPE VI SECRETION SYSTEM BASEPLATE SUBUNIT TSSG"/>
    <property type="match status" value="1"/>
</dbReference>
<dbReference type="PANTHER" id="PTHR35564">
    <property type="match status" value="1"/>
</dbReference>
<dbReference type="InterPro" id="IPR010732">
    <property type="entry name" value="T6SS_TssG-like"/>
</dbReference>
<evidence type="ECO:0000313" key="2">
    <source>
        <dbReference type="Proteomes" id="UP000287823"/>
    </source>
</evidence>
<dbReference type="RefSeq" id="WP_126798314.1">
    <property type="nucleotide sequence ID" value="NZ_PIPO01000002.1"/>
</dbReference>
<dbReference type="AlphaFoldDB" id="A0A432WJ62"/>
<dbReference type="EMBL" id="PIPO01000002">
    <property type="protein sequence ID" value="RUO33747.1"/>
    <property type="molecule type" value="Genomic_DNA"/>
</dbReference>
<sequence>MAAKALNPAALTLEHVVTEGHRYHPFQLVELLRRLAGDETPVRIRPSDSLAFPAADVGRVKQRDDDSIDVQVRFDGFYGVDSPLPHYFLEDATVETDYAERIRAFLDLFNLPFYQLRQAVWQASRFYDSSASKLGPLSQVLSQLLPSDKAETDACLQYPGLYLQGQPGQKALAAMLRQLLQCQALELTTDACSWQPLTQPSRLGDRPAINDTLCLGRRVAVRGQLVTIRMGRLSKSEAARVQPGGALSRSLAQALSAALPDDLTWALEFSTQADAKAQQLGRKKLALGRAGALAKGPTNWVGQRYVCSQYRYLII</sequence>